<evidence type="ECO:0000313" key="5">
    <source>
        <dbReference type="Proteomes" id="UP001617669"/>
    </source>
</evidence>
<dbReference type="Proteomes" id="UP001617669">
    <property type="component" value="Unassembled WGS sequence"/>
</dbReference>
<feature type="domain" description="Metallo-beta-lactamase" evidence="2">
    <location>
        <begin position="13"/>
        <end position="214"/>
    </location>
</feature>
<organism evidence="4 5">
    <name type="scientific">Methylobacillus methanolivorans</name>
    <dbReference type="NCBI Taxonomy" id="1848927"/>
    <lineage>
        <taxon>Bacteria</taxon>
        <taxon>Pseudomonadati</taxon>
        <taxon>Pseudomonadota</taxon>
        <taxon>Betaproteobacteria</taxon>
        <taxon>Nitrosomonadales</taxon>
        <taxon>Methylophilaceae</taxon>
        <taxon>Methylobacillus</taxon>
    </lineage>
</organism>
<name>A0ABW8GJ19_9PROT</name>
<dbReference type="InterPro" id="IPR022712">
    <property type="entry name" value="Beta_Casp"/>
</dbReference>
<evidence type="ECO:0000259" key="3">
    <source>
        <dbReference type="SMART" id="SM01027"/>
    </source>
</evidence>
<dbReference type="Pfam" id="PF10996">
    <property type="entry name" value="Beta-Casp"/>
    <property type="match status" value="1"/>
</dbReference>
<dbReference type="Pfam" id="PF07521">
    <property type="entry name" value="RMMBL"/>
    <property type="match status" value="1"/>
</dbReference>
<sequence length="455" mass="49909">MNITFLGAAGTVTGSKHLVTSGNRRILIDCGLFQGLKVLRLKNWERLPVDPASIDAVVLTHAHIDHTGYLPLLVKQGFRGKVYCSEVTLALCQLLLRDSAHLQEEEARYANKRGFSKHKPALPLYTKEDAEAALEHLVAVPLGQETKILDGIHIKLQLAGHILGACTVLLRDEQTSILFSGDLGRMEDPLLYAPTAPEAADYLVVESTYGNRLHEKAAPETQLATVINRTAKRGGIVLVPVFAVGRAQEVLYYIHKLKQEGLIPDLPVYLNSPMAVDATLIFLTHHAEHKLNATQCRELAKVAKVVSTIEESMSLNELREPAIILAASGMASGGRVVHHLKALGPDSRNTVLFAGFQAAGTRGAALLDGAESVKIHGEYVPMRAEIASIDNLSAHADYQEIMHWLEQCPQAPKQTFIVHGEPVAADALRHRIEEEKKWKVTVPEYLQTVELRGHS</sequence>
<protein>
    <submittedName>
        <fullName evidence="4">MBL fold metallo-hydrolase RNA specificity domain-containing protein</fullName>
    </submittedName>
</protein>
<dbReference type="SUPFAM" id="SSF56281">
    <property type="entry name" value="Metallo-hydrolase/oxidoreductase"/>
    <property type="match status" value="1"/>
</dbReference>
<dbReference type="InterPro" id="IPR050698">
    <property type="entry name" value="MBL"/>
</dbReference>
<dbReference type="SMART" id="SM01027">
    <property type="entry name" value="Beta-Casp"/>
    <property type="match status" value="1"/>
</dbReference>
<dbReference type="SMART" id="SM00849">
    <property type="entry name" value="Lactamase_B"/>
    <property type="match status" value="1"/>
</dbReference>
<dbReference type="PANTHER" id="PTHR11203">
    <property type="entry name" value="CLEAVAGE AND POLYADENYLATION SPECIFICITY FACTOR FAMILY MEMBER"/>
    <property type="match status" value="1"/>
</dbReference>
<gene>
    <name evidence="4" type="ORF">ACIKP9_03010</name>
</gene>
<evidence type="ECO:0000259" key="2">
    <source>
        <dbReference type="SMART" id="SM00849"/>
    </source>
</evidence>
<dbReference type="PANTHER" id="PTHR11203:SF37">
    <property type="entry name" value="INTEGRATOR COMPLEX SUBUNIT 11"/>
    <property type="match status" value="1"/>
</dbReference>
<keyword evidence="1" id="KW-0378">Hydrolase</keyword>
<dbReference type="EMBL" id="JBIWXY010000001">
    <property type="protein sequence ID" value="MFJ5445192.1"/>
    <property type="molecule type" value="Genomic_DNA"/>
</dbReference>
<keyword evidence="5" id="KW-1185">Reference proteome</keyword>
<evidence type="ECO:0000313" key="4">
    <source>
        <dbReference type="EMBL" id="MFJ5445192.1"/>
    </source>
</evidence>
<dbReference type="CDD" id="cd16295">
    <property type="entry name" value="TTHA0252-CPSF-like_MBL-fold"/>
    <property type="match status" value="1"/>
</dbReference>
<accession>A0ABW8GJ19</accession>
<dbReference type="InterPro" id="IPR011108">
    <property type="entry name" value="RMMBL"/>
</dbReference>
<evidence type="ECO:0000256" key="1">
    <source>
        <dbReference type="ARBA" id="ARBA00022801"/>
    </source>
</evidence>
<feature type="domain" description="Beta-Casp" evidence="3">
    <location>
        <begin position="247"/>
        <end position="366"/>
    </location>
</feature>
<dbReference type="RefSeq" id="WP_400879122.1">
    <property type="nucleotide sequence ID" value="NZ_JBIWXY010000001.1"/>
</dbReference>
<proteinExistence type="predicted"/>
<dbReference type="Pfam" id="PF00753">
    <property type="entry name" value="Lactamase_B"/>
    <property type="match status" value="1"/>
</dbReference>
<dbReference type="Gene3D" id="3.60.15.10">
    <property type="entry name" value="Ribonuclease Z/Hydroxyacylglutathione hydrolase-like"/>
    <property type="match status" value="1"/>
</dbReference>
<reference evidence="4 5" key="1">
    <citation type="submission" date="2024-11" db="EMBL/GenBank/DDBJ databases">
        <authorList>
            <person name="Kaparullina E.N."/>
            <person name="Delegan Y.A."/>
            <person name="Doronina N.V."/>
        </authorList>
    </citation>
    <scope>NUCLEOTIDE SEQUENCE [LARGE SCALE GENOMIC DNA]</scope>
    <source>
        <strain evidence="4 5">7sh_L</strain>
    </source>
</reference>
<dbReference type="InterPro" id="IPR001279">
    <property type="entry name" value="Metallo-B-lactamas"/>
</dbReference>
<dbReference type="InterPro" id="IPR036866">
    <property type="entry name" value="RibonucZ/Hydroxyglut_hydro"/>
</dbReference>
<comment type="caution">
    <text evidence="4">The sequence shown here is derived from an EMBL/GenBank/DDBJ whole genome shotgun (WGS) entry which is preliminary data.</text>
</comment>
<dbReference type="Gene3D" id="3.40.50.10890">
    <property type="match status" value="1"/>
</dbReference>